<dbReference type="EMBL" id="WNKV01000002">
    <property type="protein sequence ID" value="MTW15213.1"/>
    <property type="molecule type" value="Genomic_DNA"/>
</dbReference>
<dbReference type="InterPro" id="IPR001041">
    <property type="entry name" value="2Fe-2S_ferredoxin-type"/>
</dbReference>
<evidence type="ECO:0000256" key="3">
    <source>
        <dbReference type="ARBA" id="ARBA00022723"/>
    </source>
</evidence>
<dbReference type="InterPro" id="IPR001055">
    <property type="entry name" value="Adrenodoxin-like"/>
</dbReference>
<dbReference type="CDD" id="cd00207">
    <property type="entry name" value="fer2"/>
    <property type="match status" value="1"/>
</dbReference>
<dbReference type="Pfam" id="PF00111">
    <property type="entry name" value="Fer2"/>
    <property type="match status" value="1"/>
</dbReference>
<reference evidence="9" key="2">
    <citation type="submission" date="2018-10" db="EMBL/GenBank/DDBJ databases">
        <authorList>
            <person name="Peiro R."/>
            <person name="Begona"/>
            <person name="Cbmso G."/>
            <person name="Lopez M."/>
            <person name="Gonzalez S."/>
            <person name="Sacristan E."/>
            <person name="Castillo E."/>
        </authorList>
    </citation>
    <scope>NUCLEOTIDE SEQUENCE</scope>
    <source>
        <strain evidence="9">Rhod_genome</strain>
    </source>
</reference>
<keyword evidence="2" id="KW-0001">2Fe-2S</keyword>
<dbReference type="InterPro" id="IPR018298">
    <property type="entry name" value="Adrenodoxin_Fe-S_BS"/>
</dbReference>
<dbReference type="GO" id="GO:0140647">
    <property type="term" value="P:P450-containing electron transport chain"/>
    <property type="evidence" value="ECO:0007669"/>
    <property type="project" value="InterPro"/>
</dbReference>
<evidence type="ECO:0000256" key="4">
    <source>
        <dbReference type="ARBA" id="ARBA00023004"/>
    </source>
</evidence>
<evidence type="ECO:0000256" key="5">
    <source>
        <dbReference type="ARBA" id="ARBA00023014"/>
    </source>
</evidence>
<dbReference type="GO" id="GO:0046872">
    <property type="term" value="F:metal ion binding"/>
    <property type="evidence" value="ECO:0007669"/>
    <property type="project" value="UniProtKB-KW"/>
</dbReference>
<evidence type="ECO:0000256" key="6">
    <source>
        <dbReference type="ARBA" id="ARBA00034078"/>
    </source>
</evidence>
<dbReference type="OrthoDB" id="9799640at2"/>
<comment type="caution">
    <text evidence="9">The sequence shown here is derived from an EMBL/GenBank/DDBJ whole genome shotgun (WGS) entry which is preliminary data.</text>
</comment>
<dbReference type="EMBL" id="UWOC01000192">
    <property type="protein sequence ID" value="VCU10857.1"/>
    <property type="molecule type" value="Genomic_DNA"/>
</dbReference>
<sequence>MPKVTYVLADGSRRSLGLSVGASLMEGATGNAVPGVLGDCGGSCACATCHVYIEDARAAALPPPSEMENELLNGVAAERRPTSRLGCQVRVTAELDGLVVVLPERQT</sequence>
<dbReference type="Gene3D" id="3.10.20.30">
    <property type="match status" value="1"/>
</dbReference>
<dbReference type="RefSeq" id="WP_111383268.1">
    <property type="nucleotide sequence ID" value="NZ_NPEW01000002.1"/>
</dbReference>
<proteinExistence type="inferred from homology"/>
<comment type="cofactor">
    <cofactor evidence="6">
        <name>[2Fe-2S] cluster</name>
        <dbReference type="ChEBI" id="CHEBI:190135"/>
    </cofactor>
</comment>
<keyword evidence="10" id="KW-1185">Reference proteome</keyword>
<feature type="domain" description="2Fe-2S ferredoxin-type" evidence="7">
    <location>
        <begin position="2"/>
        <end position="106"/>
    </location>
</feature>
<name>A0A327KGG0_9BRAD</name>
<dbReference type="GO" id="GO:0051537">
    <property type="term" value="F:2 iron, 2 sulfur cluster binding"/>
    <property type="evidence" value="ECO:0007669"/>
    <property type="project" value="UniProtKB-KW"/>
</dbReference>
<dbReference type="AlphaFoldDB" id="A0A327KGG0"/>
<dbReference type="PROSITE" id="PS00814">
    <property type="entry name" value="ADX"/>
    <property type="match status" value="1"/>
</dbReference>
<evidence type="ECO:0000256" key="1">
    <source>
        <dbReference type="ARBA" id="ARBA00010914"/>
    </source>
</evidence>
<dbReference type="InterPro" id="IPR012675">
    <property type="entry name" value="Beta-grasp_dom_sf"/>
</dbReference>
<dbReference type="PANTHER" id="PTHR23426:SF65">
    <property type="entry name" value="FERREDOXIN-2, MITOCHONDRIAL"/>
    <property type="match status" value="1"/>
</dbReference>
<dbReference type="PANTHER" id="PTHR23426">
    <property type="entry name" value="FERREDOXIN/ADRENODOXIN"/>
    <property type="match status" value="1"/>
</dbReference>
<dbReference type="SUPFAM" id="SSF54292">
    <property type="entry name" value="2Fe-2S ferredoxin-like"/>
    <property type="match status" value="1"/>
</dbReference>
<reference evidence="8 11" key="3">
    <citation type="submission" date="2019-11" db="EMBL/GenBank/DDBJ databases">
        <title>Whole-genome sequence of Rhodoplanes serenus DSM 18633, type strain.</title>
        <authorList>
            <person name="Kyndt J.A."/>
            <person name="Meyer T.E."/>
        </authorList>
    </citation>
    <scope>NUCLEOTIDE SEQUENCE [LARGE SCALE GENOMIC DNA]</scope>
    <source>
        <strain evidence="8 11">DSM 18633</strain>
    </source>
</reference>
<evidence type="ECO:0000259" key="7">
    <source>
        <dbReference type="PROSITE" id="PS51085"/>
    </source>
</evidence>
<dbReference type="GO" id="GO:0009055">
    <property type="term" value="F:electron transfer activity"/>
    <property type="evidence" value="ECO:0007669"/>
    <property type="project" value="TreeGrafter"/>
</dbReference>
<evidence type="ECO:0000313" key="10">
    <source>
        <dbReference type="Proteomes" id="UP000289200"/>
    </source>
</evidence>
<organism evidence="9 10">
    <name type="scientific">Rhodoplanes serenus</name>
    <dbReference type="NCBI Taxonomy" id="200615"/>
    <lineage>
        <taxon>Bacteria</taxon>
        <taxon>Pseudomonadati</taxon>
        <taxon>Pseudomonadota</taxon>
        <taxon>Alphaproteobacteria</taxon>
        <taxon>Hyphomicrobiales</taxon>
        <taxon>Nitrobacteraceae</taxon>
        <taxon>Rhodoplanes</taxon>
    </lineage>
</organism>
<dbReference type="Proteomes" id="UP000289200">
    <property type="component" value="Unassembled WGS sequence"/>
</dbReference>
<dbReference type="Proteomes" id="UP000438991">
    <property type="component" value="Unassembled WGS sequence"/>
</dbReference>
<gene>
    <name evidence="9" type="primary">camB</name>
    <name evidence="8" type="ORF">GJ689_03215</name>
    <name evidence="9" type="ORF">RHODGE_RHODGE_04422</name>
</gene>
<dbReference type="InterPro" id="IPR036010">
    <property type="entry name" value="2Fe-2S_ferredoxin-like_sf"/>
</dbReference>
<dbReference type="PROSITE" id="PS51085">
    <property type="entry name" value="2FE2S_FER_2"/>
    <property type="match status" value="1"/>
</dbReference>
<reference evidence="10" key="1">
    <citation type="submission" date="2018-10" db="EMBL/GenBank/DDBJ databases">
        <authorList>
            <person name="Peiro R."/>
            <person name="Begona"/>
            <person name="Cbmso G."/>
            <person name="Lopez M."/>
            <person name="Gonzalez S."/>
            <person name="Sacristan E."/>
            <person name="Castillo E."/>
        </authorList>
    </citation>
    <scope>NUCLEOTIDE SEQUENCE [LARGE SCALE GENOMIC DNA]</scope>
</reference>
<accession>A0A327KGG0</accession>
<dbReference type="GO" id="GO:0005829">
    <property type="term" value="C:cytosol"/>
    <property type="evidence" value="ECO:0007669"/>
    <property type="project" value="TreeGrafter"/>
</dbReference>
<keyword evidence="5" id="KW-0411">Iron-sulfur</keyword>
<dbReference type="PRINTS" id="PR00355">
    <property type="entry name" value="ADRENODOXIN"/>
</dbReference>
<keyword evidence="3" id="KW-0479">Metal-binding</keyword>
<evidence type="ECO:0000313" key="11">
    <source>
        <dbReference type="Proteomes" id="UP000438991"/>
    </source>
</evidence>
<evidence type="ECO:0000313" key="8">
    <source>
        <dbReference type="EMBL" id="MTW15213.1"/>
    </source>
</evidence>
<evidence type="ECO:0000256" key="2">
    <source>
        <dbReference type="ARBA" id="ARBA00022714"/>
    </source>
</evidence>
<evidence type="ECO:0000313" key="9">
    <source>
        <dbReference type="EMBL" id="VCU10857.1"/>
    </source>
</evidence>
<protein>
    <submittedName>
        <fullName evidence="8">2Fe-2S iron-sulfur cluster binding domain-containing protein</fullName>
    </submittedName>
    <submittedName>
        <fullName evidence="9">Putidaredoxin</fullName>
    </submittedName>
</protein>
<keyword evidence="4" id="KW-0408">Iron</keyword>
<comment type="similarity">
    <text evidence="1">Belongs to the adrenodoxin/putidaredoxin family.</text>
</comment>